<evidence type="ECO:0000313" key="6">
    <source>
        <dbReference type="Proteomes" id="UP000237350"/>
    </source>
</evidence>
<dbReference type="PANTHER" id="PTHR30502">
    <property type="entry name" value="2-KETO-3-DEOXY-L-RHAMNONATE ALDOLASE"/>
    <property type="match status" value="1"/>
</dbReference>
<dbReference type="Proteomes" id="UP000237350">
    <property type="component" value="Unassembled WGS sequence"/>
</dbReference>
<dbReference type="Gene3D" id="3.20.20.60">
    <property type="entry name" value="Phosphoenolpyruvate-binding domains"/>
    <property type="match status" value="1"/>
</dbReference>
<evidence type="ECO:0000256" key="1">
    <source>
        <dbReference type="ARBA" id="ARBA00005568"/>
    </source>
</evidence>
<keyword evidence="6" id="KW-1185">Reference proteome</keyword>
<name>A0A2S4JFS5_9SPIO</name>
<comment type="caution">
    <text evidence="5">The sequence shown here is derived from an EMBL/GenBank/DDBJ whole genome shotgun (WGS) entry which is preliminary data.</text>
</comment>
<organism evidence="5 6">
    <name type="scientific">Alkalispirochaeta sphaeroplastigenens</name>
    <dbReference type="NCBI Taxonomy" id="1187066"/>
    <lineage>
        <taxon>Bacteria</taxon>
        <taxon>Pseudomonadati</taxon>
        <taxon>Spirochaetota</taxon>
        <taxon>Spirochaetia</taxon>
        <taxon>Spirochaetales</taxon>
        <taxon>Spirochaetaceae</taxon>
        <taxon>Alkalispirochaeta</taxon>
    </lineage>
</organism>
<dbReference type="GO" id="GO:0046872">
    <property type="term" value="F:metal ion binding"/>
    <property type="evidence" value="ECO:0007669"/>
    <property type="project" value="UniProtKB-KW"/>
</dbReference>
<feature type="domain" description="HpcH/HpaI aldolase/citrate lyase" evidence="4">
    <location>
        <begin position="7"/>
        <end position="231"/>
    </location>
</feature>
<evidence type="ECO:0000256" key="2">
    <source>
        <dbReference type="ARBA" id="ARBA00022723"/>
    </source>
</evidence>
<reference evidence="6" key="1">
    <citation type="submission" date="2015-12" db="EMBL/GenBank/DDBJ databases">
        <authorList>
            <person name="Lodha T.D."/>
            <person name="Chintalapati S."/>
            <person name="Chintalapati V.R."/>
            <person name="Sravanthi T."/>
        </authorList>
    </citation>
    <scope>NUCLEOTIDE SEQUENCE [LARGE SCALE GENOMIC DNA]</scope>
    <source>
        <strain evidence="6">JC133</strain>
    </source>
</reference>
<dbReference type="PANTHER" id="PTHR30502:SF0">
    <property type="entry name" value="PHOSPHOENOLPYRUVATE CARBOXYLASE FAMILY PROTEIN"/>
    <property type="match status" value="1"/>
</dbReference>
<gene>
    <name evidence="5" type="ORF">AU468_13400</name>
</gene>
<protein>
    <submittedName>
        <fullName evidence="5">Aldolase</fullName>
    </submittedName>
</protein>
<dbReference type="EMBL" id="LPWH01000123">
    <property type="protein sequence ID" value="POQ98418.1"/>
    <property type="molecule type" value="Genomic_DNA"/>
</dbReference>
<dbReference type="InterPro" id="IPR015813">
    <property type="entry name" value="Pyrv/PenolPyrv_kinase-like_dom"/>
</dbReference>
<keyword evidence="2" id="KW-0479">Metal-binding</keyword>
<evidence type="ECO:0000313" key="5">
    <source>
        <dbReference type="EMBL" id="POQ98418.1"/>
    </source>
</evidence>
<dbReference type="Pfam" id="PF03328">
    <property type="entry name" value="HpcH_HpaI"/>
    <property type="match status" value="1"/>
</dbReference>
<dbReference type="AlphaFoldDB" id="A0A2S4JFS5"/>
<proteinExistence type="inferred from homology"/>
<dbReference type="InterPro" id="IPR005000">
    <property type="entry name" value="Aldolase/citrate-lyase_domain"/>
</dbReference>
<evidence type="ECO:0000256" key="3">
    <source>
        <dbReference type="ARBA" id="ARBA00023239"/>
    </source>
</evidence>
<sequence>MKEGVATGIFSKTLDSAFVEAAGLAGLNFIILDTEHGPASLETLHNHVRAARLTAMHPIIRVKGVEAHAIGSALDTGAAGVQVPNINSAEQAREAVQAARFHPVGSRGVCRFVRAANFGDQDKASYFQEANQAVVILQVEGLEGVKNLDAILDVPGFDVLFVGPYDLSQSAGKPGEVDAPEVVALMREIAEKAKAKGVLLGAFCDTEKNAELLKEEGFSYIAYSVDINIFIEKIKEIVGGLR</sequence>
<dbReference type="GO" id="GO:0005737">
    <property type="term" value="C:cytoplasm"/>
    <property type="evidence" value="ECO:0007669"/>
    <property type="project" value="TreeGrafter"/>
</dbReference>
<comment type="similarity">
    <text evidence="1">Belongs to the HpcH/HpaI aldolase family.</text>
</comment>
<accession>A0A2S4JFS5</accession>
<dbReference type="InterPro" id="IPR050251">
    <property type="entry name" value="HpcH-HpaI_aldolase"/>
</dbReference>
<dbReference type="GO" id="GO:0016832">
    <property type="term" value="F:aldehyde-lyase activity"/>
    <property type="evidence" value="ECO:0007669"/>
    <property type="project" value="TreeGrafter"/>
</dbReference>
<dbReference type="SUPFAM" id="SSF51621">
    <property type="entry name" value="Phosphoenolpyruvate/pyruvate domain"/>
    <property type="match status" value="1"/>
</dbReference>
<evidence type="ECO:0000259" key="4">
    <source>
        <dbReference type="Pfam" id="PF03328"/>
    </source>
</evidence>
<dbReference type="InterPro" id="IPR040442">
    <property type="entry name" value="Pyrv_kinase-like_dom_sf"/>
</dbReference>
<dbReference type="OrthoDB" id="369368at2"/>
<keyword evidence="3" id="KW-0456">Lyase</keyword>